<name>A0A0A9GG24_ARUDO</name>
<evidence type="ECO:0000313" key="1">
    <source>
        <dbReference type="EMBL" id="JAE22404.1"/>
    </source>
</evidence>
<protein>
    <submittedName>
        <fullName evidence="1">Uncharacterized protein</fullName>
    </submittedName>
</protein>
<reference evidence="1" key="1">
    <citation type="submission" date="2014-09" db="EMBL/GenBank/DDBJ databases">
        <authorList>
            <person name="Magalhaes I.L.F."/>
            <person name="Oliveira U."/>
            <person name="Santos F.R."/>
            <person name="Vidigal T.H.D.A."/>
            <person name="Brescovit A.D."/>
            <person name="Santos A.J."/>
        </authorList>
    </citation>
    <scope>NUCLEOTIDE SEQUENCE</scope>
    <source>
        <tissue evidence="1">Shoot tissue taken approximately 20 cm above the soil surface</tissue>
    </source>
</reference>
<sequence>MARPYSFWPVAVVDAAEGASRGTFAAASQTSGKLAAALQPGCAPDLQPGPVVHRIGAGSSAPGTVAAGLRTAGSYCRSLFPSCRAARQIGRLAAVHGDASFPGS</sequence>
<organism evidence="1">
    <name type="scientific">Arundo donax</name>
    <name type="common">Giant reed</name>
    <name type="synonym">Donax arundinaceus</name>
    <dbReference type="NCBI Taxonomy" id="35708"/>
    <lineage>
        <taxon>Eukaryota</taxon>
        <taxon>Viridiplantae</taxon>
        <taxon>Streptophyta</taxon>
        <taxon>Embryophyta</taxon>
        <taxon>Tracheophyta</taxon>
        <taxon>Spermatophyta</taxon>
        <taxon>Magnoliopsida</taxon>
        <taxon>Liliopsida</taxon>
        <taxon>Poales</taxon>
        <taxon>Poaceae</taxon>
        <taxon>PACMAD clade</taxon>
        <taxon>Arundinoideae</taxon>
        <taxon>Arundineae</taxon>
        <taxon>Arundo</taxon>
    </lineage>
</organism>
<reference evidence="1" key="2">
    <citation type="journal article" date="2015" name="Data Brief">
        <title>Shoot transcriptome of the giant reed, Arundo donax.</title>
        <authorList>
            <person name="Barrero R.A."/>
            <person name="Guerrero F.D."/>
            <person name="Moolhuijzen P."/>
            <person name="Goolsby J.A."/>
            <person name="Tidwell J."/>
            <person name="Bellgard S.E."/>
            <person name="Bellgard M.I."/>
        </authorList>
    </citation>
    <scope>NUCLEOTIDE SEQUENCE</scope>
    <source>
        <tissue evidence="1">Shoot tissue taken approximately 20 cm above the soil surface</tissue>
    </source>
</reference>
<dbReference type="AlphaFoldDB" id="A0A0A9GG24"/>
<accession>A0A0A9GG24</accession>
<dbReference type="EMBL" id="GBRH01175492">
    <property type="protein sequence ID" value="JAE22404.1"/>
    <property type="molecule type" value="Transcribed_RNA"/>
</dbReference>
<proteinExistence type="predicted"/>